<dbReference type="AlphaFoldDB" id="A0A180GCF9"/>
<evidence type="ECO:0000313" key="4">
    <source>
        <dbReference type="EnsemblFungi" id="PTTG_07350-t43_1-p1"/>
    </source>
</evidence>
<feature type="compositionally biased region" description="Polar residues" evidence="1">
    <location>
        <begin position="310"/>
        <end position="333"/>
    </location>
</feature>
<feature type="compositionally biased region" description="Polar residues" evidence="1">
    <location>
        <begin position="229"/>
        <end position="259"/>
    </location>
</feature>
<sequence>MLACSFSFVFLILALLQASTLQGYRLDPRNLSSAAASLGGTSAGEVEFATIVQGWSAVPWAFSKCRSTFESRPAAKLATQAITTLESSIKIVVAQHSTCKLCRSLGTQSTYYVEFEQIIRQIFLSWQSVLLDGSQKYEQEWKTSIGLGFKTFDTFLTTVYNMCIFLQIDLSLIFKSIHLNYQLFNEVGLNLVQILKLNIGVSATGQSPQGGIQSSTANGKQPLPKLPNTPASSSGTAPANSTLPRGSLQSATSSQNQPLTNAASTPAPAPGTAPANSTLPHGSLQSATSSQNQPPANAASTRAPAPGAPASNTRSSPAGVSPGANTNLGQAASSRPGGQGLSVIVQAWSGLPIAFGKVKTMFDQKVPASVALQAVGTLHATVQSAISRFGTCKSCTSLNASDASYTAFQRIIREIFTAWQSLLLTGEQQYKAQWSGSFKAEFAKFDQFLVAVYDISTSIKLDLRSLFVALHLNVEVFISAGLNLSARLNIPQLSGFIGSRLQGGSTPVAGGVTPISGVASTGVTPTSGVASPGLKGVHPVNAQVTPGAGTLDTGASGLGMVNSPGEKGLSLIVQGWSTLPKAFADLQAAFERRVSVSAAVQAVASLHATIQASMSRYGTCDSCAGLAASSPSSVKFRDLIAQIFTSWQNALEVGQRTYQLQWKSSVGLEFKKFDSFWLAIKNLSASVRLNLGALLSSIHLKASAFADVGIDVGAGLQISAGAGSDPQAMQASTSKMPAHDISALVYGWAALPSAFLKCQSTLEGHASFSVAFQAIASLRATLQSTISTYGSCNSCNTPYPQSALAVHFRGIISQIFLSWQRIISIGRANYAAQWLILSRQFKQFSLFLSSVKDICSSLKINLGKLFQEININANLFTDVGLNLHAHLDLNIGGQIGGGRCTGNFLNLGFSNCLFGGFHGI</sequence>
<feature type="compositionally biased region" description="Low complexity" evidence="1">
    <location>
        <begin position="260"/>
        <end position="278"/>
    </location>
</feature>
<evidence type="ECO:0000256" key="2">
    <source>
        <dbReference type="SAM" id="SignalP"/>
    </source>
</evidence>
<proteinExistence type="predicted"/>
<evidence type="ECO:0000313" key="3">
    <source>
        <dbReference type="EMBL" id="OAV90311.1"/>
    </source>
</evidence>
<feature type="region of interest" description="Disordered" evidence="1">
    <location>
        <begin position="206"/>
        <end position="336"/>
    </location>
</feature>
<feature type="compositionally biased region" description="Polar residues" evidence="1">
    <location>
        <begin position="279"/>
        <end position="300"/>
    </location>
</feature>
<gene>
    <name evidence="3" type="ORF">PTTG_07350</name>
</gene>
<dbReference type="VEuPathDB" id="FungiDB:PTTG_07350"/>
<accession>A0A180GCF9</accession>
<keyword evidence="2" id="KW-0732">Signal</keyword>
<name>A0A180GCF9_PUCT1</name>
<dbReference type="EMBL" id="ADAS02000104">
    <property type="protein sequence ID" value="OAV90311.1"/>
    <property type="molecule type" value="Genomic_DNA"/>
</dbReference>
<dbReference type="OrthoDB" id="2516158at2759"/>
<dbReference type="Proteomes" id="UP000005240">
    <property type="component" value="Unassembled WGS sequence"/>
</dbReference>
<dbReference type="EnsemblFungi" id="PTTG_07350-t43_1">
    <property type="protein sequence ID" value="PTTG_07350-t43_1-p1"/>
    <property type="gene ID" value="PTTG_07350"/>
</dbReference>
<reference evidence="3" key="2">
    <citation type="submission" date="2016-05" db="EMBL/GenBank/DDBJ databases">
        <title>Comparative analysis highlights variable genome content of wheat rusts and divergence of the mating loci.</title>
        <authorList>
            <person name="Cuomo C.A."/>
            <person name="Bakkeren G."/>
            <person name="Szabo L."/>
            <person name="Khalil H."/>
            <person name="Joly D."/>
            <person name="Goldberg J."/>
            <person name="Young S."/>
            <person name="Zeng Q."/>
            <person name="Fellers J."/>
        </authorList>
    </citation>
    <scope>NUCLEOTIDE SEQUENCE [LARGE SCALE GENOMIC DNA]</scope>
    <source>
        <strain evidence="3">1-1 BBBD Race 1</strain>
    </source>
</reference>
<reference evidence="4" key="4">
    <citation type="submission" date="2025-05" db="UniProtKB">
        <authorList>
            <consortium name="EnsemblFungi"/>
        </authorList>
    </citation>
    <scope>IDENTIFICATION</scope>
    <source>
        <strain evidence="4">isolate 1-1 / race 1 (BBBD)</strain>
    </source>
</reference>
<organism evidence="3">
    <name type="scientific">Puccinia triticina (isolate 1-1 / race 1 (BBBD))</name>
    <name type="common">Brown leaf rust fungus</name>
    <dbReference type="NCBI Taxonomy" id="630390"/>
    <lineage>
        <taxon>Eukaryota</taxon>
        <taxon>Fungi</taxon>
        <taxon>Dikarya</taxon>
        <taxon>Basidiomycota</taxon>
        <taxon>Pucciniomycotina</taxon>
        <taxon>Pucciniomycetes</taxon>
        <taxon>Pucciniales</taxon>
        <taxon>Pucciniaceae</taxon>
        <taxon>Puccinia</taxon>
    </lineage>
</organism>
<reference evidence="3" key="1">
    <citation type="submission" date="2009-11" db="EMBL/GenBank/DDBJ databases">
        <authorList>
            <consortium name="The Broad Institute Genome Sequencing Platform"/>
            <person name="Ward D."/>
            <person name="Feldgarden M."/>
            <person name="Earl A."/>
            <person name="Young S.K."/>
            <person name="Zeng Q."/>
            <person name="Koehrsen M."/>
            <person name="Alvarado L."/>
            <person name="Berlin A."/>
            <person name="Bochicchio J."/>
            <person name="Borenstein D."/>
            <person name="Chapman S.B."/>
            <person name="Chen Z."/>
            <person name="Engels R."/>
            <person name="Freedman E."/>
            <person name="Gellesch M."/>
            <person name="Goldberg J."/>
            <person name="Griggs A."/>
            <person name="Gujja S."/>
            <person name="Heilman E."/>
            <person name="Heiman D."/>
            <person name="Hepburn T."/>
            <person name="Howarth C."/>
            <person name="Jen D."/>
            <person name="Larson L."/>
            <person name="Lewis B."/>
            <person name="Mehta T."/>
            <person name="Park D."/>
            <person name="Pearson M."/>
            <person name="Roberts A."/>
            <person name="Saif S."/>
            <person name="Shea T."/>
            <person name="Shenoy N."/>
            <person name="Sisk P."/>
            <person name="Stolte C."/>
            <person name="Sykes S."/>
            <person name="Thomson T."/>
            <person name="Walk T."/>
            <person name="White J."/>
            <person name="Yandava C."/>
            <person name="Izard J."/>
            <person name="Baranova O.V."/>
            <person name="Blanton J.M."/>
            <person name="Tanner A.C."/>
            <person name="Dewhirst F.E."/>
            <person name="Haas B."/>
            <person name="Nusbaum C."/>
            <person name="Birren B."/>
        </authorList>
    </citation>
    <scope>NUCLEOTIDE SEQUENCE [LARGE SCALE GENOMIC DNA]</scope>
    <source>
        <strain evidence="3">1-1 BBBD Race 1</strain>
    </source>
</reference>
<protein>
    <submittedName>
        <fullName evidence="3 4">Uncharacterized protein</fullName>
    </submittedName>
</protein>
<feature type="compositionally biased region" description="Polar residues" evidence="1">
    <location>
        <begin position="206"/>
        <end position="219"/>
    </location>
</feature>
<keyword evidence="5" id="KW-1185">Reference proteome</keyword>
<feature type="chain" id="PRO_5008109777" evidence="2">
    <location>
        <begin position="19"/>
        <end position="920"/>
    </location>
</feature>
<reference evidence="4 5" key="3">
    <citation type="journal article" date="2017" name="G3 (Bethesda)">
        <title>Comparative analysis highlights variable genome content of wheat rusts and divergence of the mating loci.</title>
        <authorList>
            <person name="Cuomo C.A."/>
            <person name="Bakkeren G."/>
            <person name="Khalil H.B."/>
            <person name="Panwar V."/>
            <person name="Joly D."/>
            <person name="Linning R."/>
            <person name="Sakthikumar S."/>
            <person name="Song X."/>
            <person name="Adiconis X."/>
            <person name="Fan L."/>
            <person name="Goldberg J.M."/>
            <person name="Levin J.Z."/>
            <person name="Young S."/>
            <person name="Zeng Q."/>
            <person name="Anikster Y."/>
            <person name="Bruce M."/>
            <person name="Wang M."/>
            <person name="Yin C."/>
            <person name="McCallum B."/>
            <person name="Szabo L.J."/>
            <person name="Hulbert S."/>
            <person name="Chen X."/>
            <person name="Fellers J.P."/>
        </authorList>
    </citation>
    <scope>NUCLEOTIDE SEQUENCE</scope>
    <source>
        <strain evidence="4">isolate 1-1 / race 1 (BBBD)</strain>
        <strain evidence="5">Isolate 1-1 / race 1 (BBBD)</strain>
    </source>
</reference>
<evidence type="ECO:0000256" key="1">
    <source>
        <dbReference type="SAM" id="MobiDB-lite"/>
    </source>
</evidence>
<feature type="signal peptide" evidence="2">
    <location>
        <begin position="1"/>
        <end position="18"/>
    </location>
</feature>
<evidence type="ECO:0000313" key="5">
    <source>
        <dbReference type="Proteomes" id="UP000005240"/>
    </source>
</evidence>